<keyword evidence="2" id="KW-0328">Glycosyltransferase</keyword>
<protein>
    <submittedName>
        <fullName evidence="2">Glycosyltransferase family 2 protein</fullName>
        <ecNumber evidence="2">2.4.-.-</ecNumber>
    </submittedName>
</protein>
<dbReference type="GO" id="GO:0016757">
    <property type="term" value="F:glycosyltransferase activity"/>
    <property type="evidence" value="ECO:0007669"/>
    <property type="project" value="UniProtKB-KW"/>
</dbReference>
<feature type="domain" description="Glycosyltransferase 2-like" evidence="1">
    <location>
        <begin position="6"/>
        <end position="128"/>
    </location>
</feature>
<evidence type="ECO:0000313" key="3">
    <source>
        <dbReference type="Proteomes" id="UP001434737"/>
    </source>
</evidence>
<dbReference type="RefSeq" id="WP_343353290.1">
    <property type="nucleotide sequence ID" value="NZ_CP145316.1"/>
</dbReference>
<keyword evidence="2" id="KW-0808">Transferase</keyword>
<dbReference type="InterPro" id="IPR001173">
    <property type="entry name" value="Glyco_trans_2-like"/>
</dbReference>
<sequence length="394" mass="44882">MSPRISLIIPTYNTKDYIAICLESCINQSFRDIEILIIDDCGNDGAIDIAKSYAKRDSRIRIIRNSQNLGTFAARIEGIKHAKGAYICFIDADDYIESKMCEVLEQTLLAHKEPDIIHFNIHYKGNKKTSLLANAAHKLRYILPIGLSLKPLSNTNIAYNFFLKNYHFPKFTLWDKCFKSTLLKQTLPLIQTYIPLKLIMAEDMLHFFIISLLAKSYVGINARLYVYCLNHISITQNKAKVEKKILDMRHIIQALHTLAKELVVHNPLAPKIAKIMGNNLGSLMILESRFYTPQHYGMNNKINRGGGKANIAPRYNTYSSITPCRAKPYCSLKASAILHRHLFALYALLHTILAVLESLPYLYPSKCIYPKLYTYQALSTPTPHFILLRQSNAA</sequence>
<dbReference type="PANTHER" id="PTHR22916">
    <property type="entry name" value="GLYCOSYLTRANSFERASE"/>
    <property type="match status" value="1"/>
</dbReference>
<dbReference type="InterPro" id="IPR029044">
    <property type="entry name" value="Nucleotide-diphossugar_trans"/>
</dbReference>
<dbReference type="PANTHER" id="PTHR22916:SF3">
    <property type="entry name" value="UDP-GLCNAC:BETAGAL BETA-1,3-N-ACETYLGLUCOSAMINYLTRANSFERASE-LIKE PROTEIN 1"/>
    <property type="match status" value="1"/>
</dbReference>
<dbReference type="Pfam" id="PF00535">
    <property type="entry name" value="Glycos_transf_2"/>
    <property type="match status" value="1"/>
</dbReference>
<evidence type="ECO:0000313" key="2">
    <source>
        <dbReference type="EMBL" id="XAM17647.1"/>
    </source>
</evidence>
<evidence type="ECO:0000259" key="1">
    <source>
        <dbReference type="Pfam" id="PF00535"/>
    </source>
</evidence>
<dbReference type="Proteomes" id="UP001434737">
    <property type="component" value="Chromosome"/>
</dbReference>
<organism evidence="2 3">
    <name type="scientific">Helicobacter mastomyrinus</name>
    <dbReference type="NCBI Taxonomy" id="287948"/>
    <lineage>
        <taxon>Bacteria</taxon>
        <taxon>Pseudomonadati</taxon>
        <taxon>Campylobacterota</taxon>
        <taxon>Epsilonproteobacteria</taxon>
        <taxon>Campylobacterales</taxon>
        <taxon>Helicobacteraceae</taxon>
        <taxon>Helicobacter</taxon>
    </lineage>
</organism>
<reference evidence="2 3" key="1">
    <citation type="submission" date="2024-02" db="EMBL/GenBank/DDBJ databases">
        <title>Genome and pathogenicity analysis of Helicobacter mastomyrinus isolated from mice.</title>
        <authorList>
            <person name="Zhu L."/>
        </authorList>
    </citation>
    <scope>NUCLEOTIDE SEQUENCE [LARGE SCALE GENOMIC DNA]</scope>
    <source>
        <strain evidence="2 3">Hm-17</strain>
    </source>
</reference>
<dbReference type="SUPFAM" id="SSF53448">
    <property type="entry name" value="Nucleotide-diphospho-sugar transferases"/>
    <property type="match status" value="1"/>
</dbReference>
<gene>
    <name evidence="2" type="ORF">V3I05_08125</name>
</gene>
<dbReference type="EC" id="2.4.-.-" evidence="2"/>
<dbReference type="EMBL" id="CP145316">
    <property type="protein sequence ID" value="XAM17647.1"/>
    <property type="molecule type" value="Genomic_DNA"/>
</dbReference>
<name>A0ABZ3F3A8_9HELI</name>
<dbReference type="Gene3D" id="3.90.550.10">
    <property type="entry name" value="Spore Coat Polysaccharide Biosynthesis Protein SpsA, Chain A"/>
    <property type="match status" value="1"/>
</dbReference>
<accession>A0ABZ3F3A8</accession>
<proteinExistence type="predicted"/>
<dbReference type="CDD" id="cd00761">
    <property type="entry name" value="Glyco_tranf_GTA_type"/>
    <property type="match status" value="1"/>
</dbReference>
<keyword evidence="3" id="KW-1185">Reference proteome</keyword>